<dbReference type="SUPFAM" id="SSF53850">
    <property type="entry name" value="Periplasmic binding protein-like II"/>
    <property type="match status" value="1"/>
</dbReference>
<dbReference type="PROSITE" id="PS51257">
    <property type="entry name" value="PROKAR_LIPOPROTEIN"/>
    <property type="match status" value="1"/>
</dbReference>
<dbReference type="PANTHER" id="PTHR30061:SF50">
    <property type="entry name" value="MALTOSE_MALTODEXTRIN-BINDING PERIPLASMIC PROTEIN"/>
    <property type="match status" value="1"/>
</dbReference>
<dbReference type="RefSeq" id="WP_240262682.1">
    <property type="nucleotide sequence ID" value="NZ_CP092488.2"/>
</dbReference>
<dbReference type="PANTHER" id="PTHR30061">
    <property type="entry name" value="MALTOSE-BINDING PERIPLASMIC PROTEIN"/>
    <property type="match status" value="1"/>
</dbReference>
<dbReference type="Gene3D" id="3.40.190.10">
    <property type="entry name" value="Periplasmic binding protein-like II"/>
    <property type="match status" value="3"/>
</dbReference>
<protein>
    <submittedName>
        <fullName evidence="5">Extracellular solute-binding protein</fullName>
    </submittedName>
</protein>
<evidence type="ECO:0000313" key="6">
    <source>
        <dbReference type="Proteomes" id="UP001055336"/>
    </source>
</evidence>
<feature type="chain" id="PRO_5046525115" evidence="4">
    <location>
        <begin position="21"/>
        <end position="464"/>
    </location>
</feature>
<proteinExistence type="inferred from homology"/>
<feature type="signal peptide" evidence="4">
    <location>
        <begin position="1"/>
        <end position="20"/>
    </location>
</feature>
<gene>
    <name evidence="5" type="ORF">MKK62_06470</name>
</gene>
<evidence type="ECO:0000256" key="3">
    <source>
        <dbReference type="ARBA" id="ARBA00022729"/>
    </source>
</evidence>
<evidence type="ECO:0000256" key="1">
    <source>
        <dbReference type="ARBA" id="ARBA00008520"/>
    </source>
</evidence>
<reference evidence="5" key="1">
    <citation type="submission" date="2022-08" db="EMBL/GenBank/DDBJ databases">
        <title>Whole genome sequencing of non-tuberculosis mycobacteria type-strains.</title>
        <authorList>
            <person name="Igarashi Y."/>
            <person name="Osugi A."/>
            <person name="Mitarai S."/>
        </authorList>
    </citation>
    <scope>NUCLEOTIDE SEQUENCE</scope>
    <source>
        <strain evidence="5">DSM 45127</strain>
    </source>
</reference>
<sequence length="464" mass="49472">MRRRLAAIAAAVLTAVSALSGCGTRDDGRAIGLYTPAGDAGTFAALARRCSEEFGGRFTVRQSSLPRSTDDQRIQLARRLSADDHSVDIIAMDVIWTAEFAEAGWVLPLSDDPAHRAEADAAADTLAGPLSTATWRHRLYGAPVAANTQLLWYRPDLMREPPTTWAAMIGEAARLHAAGEPSWIGVQANQNEAVVVWFNTLLESAGGHVLSDDGRTVTLTDTAEHRAATVAALQIMKSVATAPGADPSVTRSDAGTARLAFEQGKSALEVNWPYVLASMLENAVKGGVPFLPLNRRPDLTGSINGVGSFTPTGQQFRAAYEASRSVFGFAPYPSVHPGQPAKVTIGGLNLAVGATSRHKAEAYQAIRCLRSPANQKVVSLDGGLPAVRTSVYSDPQFQAKYPMYDIIRRQLADPAMRIATPAYQAVSTRIAATVAPISRIEPQRTADELALQVRKAIDGKGLLP</sequence>
<evidence type="ECO:0000256" key="2">
    <source>
        <dbReference type="ARBA" id="ARBA00022448"/>
    </source>
</evidence>
<dbReference type="InterPro" id="IPR006059">
    <property type="entry name" value="SBP"/>
</dbReference>
<dbReference type="EMBL" id="CP092488">
    <property type="protein sequence ID" value="UMB70926.1"/>
    <property type="molecule type" value="Genomic_DNA"/>
</dbReference>
<organism evidence="5 6">
    <name type="scientific">Mycobacterium paraterrae</name>
    <dbReference type="NCBI Taxonomy" id="577492"/>
    <lineage>
        <taxon>Bacteria</taxon>
        <taxon>Bacillati</taxon>
        <taxon>Actinomycetota</taxon>
        <taxon>Actinomycetes</taxon>
        <taxon>Mycobacteriales</taxon>
        <taxon>Mycobacteriaceae</taxon>
        <taxon>Mycobacterium</taxon>
    </lineage>
</organism>
<evidence type="ECO:0000256" key="4">
    <source>
        <dbReference type="SAM" id="SignalP"/>
    </source>
</evidence>
<evidence type="ECO:0000313" key="5">
    <source>
        <dbReference type="EMBL" id="UMB70926.1"/>
    </source>
</evidence>
<keyword evidence="2" id="KW-0813">Transport</keyword>
<comment type="similarity">
    <text evidence="1">Belongs to the bacterial solute-binding protein 1 family.</text>
</comment>
<keyword evidence="6" id="KW-1185">Reference proteome</keyword>
<dbReference type="Proteomes" id="UP001055336">
    <property type="component" value="Chromosome"/>
</dbReference>
<name>A0ABY3VS55_9MYCO</name>
<accession>A0ABY3VS55</accession>
<keyword evidence="3 4" id="KW-0732">Signal</keyword>
<dbReference type="Pfam" id="PF01547">
    <property type="entry name" value="SBP_bac_1"/>
    <property type="match status" value="1"/>
</dbReference>